<protein>
    <submittedName>
        <fullName evidence="8">Cation transporter</fullName>
    </submittedName>
</protein>
<evidence type="ECO:0000256" key="6">
    <source>
        <dbReference type="SAM" id="Phobius"/>
    </source>
</evidence>
<feature type="transmembrane region" description="Helical" evidence="6">
    <location>
        <begin position="191"/>
        <end position="208"/>
    </location>
</feature>
<evidence type="ECO:0000259" key="7">
    <source>
        <dbReference type="Pfam" id="PF01545"/>
    </source>
</evidence>
<feature type="transmembrane region" description="Helical" evidence="6">
    <location>
        <begin position="115"/>
        <end position="135"/>
    </location>
</feature>
<dbReference type="RefSeq" id="WP_111345396.1">
    <property type="nucleotide sequence ID" value="NZ_QLII01000001.1"/>
</dbReference>
<dbReference type="Gene3D" id="1.20.1510.10">
    <property type="entry name" value="Cation efflux protein transmembrane domain"/>
    <property type="match status" value="1"/>
</dbReference>
<organism evidence="8 9">
    <name type="scientific">Spirosoma telluris</name>
    <dbReference type="NCBI Taxonomy" id="2183553"/>
    <lineage>
        <taxon>Bacteria</taxon>
        <taxon>Pseudomonadati</taxon>
        <taxon>Bacteroidota</taxon>
        <taxon>Cytophagia</taxon>
        <taxon>Cytophagales</taxon>
        <taxon>Cytophagaceae</taxon>
        <taxon>Spirosoma</taxon>
    </lineage>
</organism>
<sequence>MASSKTPLYTALAANLGIAATKFIAASVTGSSAMISEGIHSLVDTLNELLLLLGLSRSQRPPDQKRPFGYGREQYFWSYVVALLIFAVGGGVSFYEGVTHMQHPELIKDPFWNYIVLGIAFILDGYSLITAWRAFNAQRGNQSLWAAIKDSKDSATFTVLFEDASDVLGLIIAFLGVFLGHAFKNPYLDGLASILIGLLLVGVAVVLARESKSLLLGEGVDSDMSTQLVALTEADPTVLKTVQIATIYLGPEEITMVQGVAFQADLTTEAINQAIVRIHASIQQAFPAIKHPFIQPVAMPENGKTLLPKTGVSH</sequence>
<evidence type="ECO:0000256" key="2">
    <source>
        <dbReference type="ARBA" id="ARBA00022448"/>
    </source>
</evidence>
<accession>A0A327NMW9</accession>
<dbReference type="GO" id="GO:0008324">
    <property type="term" value="F:monoatomic cation transmembrane transporter activity"/>
    <property type="evidence" value="ECO:0007669"/>
    <property type="project" value="InterPro"/>
</dbReference>
<reference evidence="8 9" key="1">
    <citation type="submission" date="2018-06" db="EMBL/GenBank/DDBJ databases">
        <title>Spirosoma sp. HMF3257 Genome sequencing and assembly.</title>
        <authorList>
            <person name="Kang H."/>
            <person name="Cha I."/>
            <person name="Kim H."/>
            <person name="Kang J."/>
            <person name="Joh K."/>
        </authorList>
    </citation>
    <scope>NUCLEOTIDE SEQUENCE [LARGE SCALE GENOMIC DNA]</scope>
    <source>
        <strain evidence="8 9">HMF3257</strain>
    </source>
</reference>
<feature type="transmembrane region" description="Helical" evidence="6">
    <location>
        <begin position="76"/>
        <end position="95"/>
    </location>
</feature>
<dbReference type="InterPro" id="IPR002524">
    <property type="entry name" value="Cation_efflux"/>
</dbReference>
<dbReference type="InterPro" id="IPR058533">
    <property type="entry name" value="Cation_efflux_TM"/>
</dbReference>
<gene>
    <name evidence="8" type="ORF">HMF3257_21705</name>
</gene>
<dbReference type="EMBL" id="QLII01000001">
    <property type="protein sequence ID" value="RAI76143.1"/>
    <property type="molecule type" value="Genomic_DNA"/>
</dbReference>
<dbReference type="OrthoDB" id="9806522at2"/>
<keyword evidence="5 6" id="KW-0472">Membrane</keyword>
<name>A0A327NMW9_9BACT</name>
<evidence type="ECO:0000256" key="4">
    <source>
        <dbReference type="ARBA" id="ARBA00022989"/>
    </source>
</evidence>
<dbReference type="InterPro" id="IPR027469">
    <property type="entry name" value="Cation_efflux_TMD_sf"/>
</dbReference>
<comment type="subcellular location">
    <subcellularLocation>
        <location evidence="1">Membrane</location>
        <topology evidence="1">Multi-pass membrane protein</topology>
    </subcellularLocation>
</comment>
<dbReference type="SUPFAM" id="SSF161111">
    <property type="entry name" value="Cation efflux protein transmembrane domain-like"/>
    <property type="match status" value="1"/>
</dbReference>
<feature type="domain" description="Cation efflux protein transmembrane" evidence="7">
    <location>
        <begin position="9"/>
        <end position="216"/>
    </location>
</feature>
<feature type="transmembrane region" description="Helical" evidence="6">
    <location>
        <begin position="7"/>
        <end position="26"/>
    </location>
</feature>
<dbReference type="PANTHER" id="PTHR13414:SF9">
    <property type="entry name" value="PROTON-COUPLED ZINC ANTIPORTER SLC30A9, MITOCHONDRIAL"/>
    <property type="match status" value="1"/>
</dbReference>
<dbReference type="AlphaFoldDB" id="A0A327NMW9"/>
<dbReference type="InterPro" id="IPR040177">
    <property type="entry name" value="SLC30A9"/>
</dbReference>
<keyword evidence="2" id="KW-0813">Transport</keyword>
<keyword evidence="9" id="KW-1185">Reference proteome</keyword>
<proteinExistence type="predicted"/>
<evidence type="ECO:0000313" key="8">
    <source>
        <dbReference type="EMBL" id="RAI76143.1"/>
    </source>
</evidence>
<keyword evidence="3 6" id="KW-0812">Transmembrane</keyword>
<feature type="transmembrane region" description="Helical" evidence="6">
    <location>
        <begin position="156"/>
        <end position="179"/>
    </location>
</feature>
<dbReference type="GO" id="GO:0016020">
    <property type="term" value="C:membrane"/>
    <property type="evidence" value="ECO:0007669"/>
    <property type="project" value="UniProtKB-SubCell"/>
</dbReference>
<keyword evidence="4 6" id="KW-1133">Transmembrane helix</keyword>
<evidence type="ECO:0000256" key="3">
    <source>
        <dbReference type="ARBA" id="ARBA00022692"/>
    </source>
</evidence>
<evidence type="ECO:0000256" key="1">
    <source>
        <dbReference type="ARBA" id="ARBA00004141"/>
    </source>
</evidence>
<dbReference type="GO" id="GO:0006829">
    <property type="term" value="P:zinc ion transport"/>
    <property type="evidence" value="ECO:0007669"/>
    <property type="project" value="InterPro"/>
</dbReference>
<evidence type="ECO:0000313" key="9">
    <source>
        <dbReference type="Proteomes" id="UP000249016"/>
    </source>
</evidence>
<evidence type="ECO:0000256" key="5">
    <source>
        <dbReference type="ARBA" id="ARBA00023136"/>
    </source>
</evidence>
<dbReference type="Pfam" id="PF01545">
    <property type="entry name" value="Cation_efflux"/>
    <property type="match status" value="1"/>
</dbReference>
<dbReference type="Proteomes" id="UP000249016">
    <property type="component" value="Unassembled WGS sequence"/>
</dbReference>
<dbReference type="NCBIfam" id="TIGR01297">
    <property type="entry name" value="CDF"/>
    <property type="match status" value="1"/>
</dbReference>
<dbReference type="PANTHER" id="PTHR13414">
    <property type="entry name" value="HUEL-CATION TRANSPORTER"/>
    <property type="match status" value="1"/>
</dbReference>
<comment type="caution">
    <text evidence="8">The sequence shown here is derived from an EMBL/GenBank/DDBJ whole genome shotgun (WGS) entry which is preliminary data.</text>
</comment>